<evidence type="ECO:0000256" key="2">
    <source>
        <dbReference type="ARBA" id="ARBA00008816"/>
    </source>
</evidence>
<dbReference type="STRING" id="342668.A0A1B8G6K5"/>
<evidence type="ECO:0000256" key="3">
    <source>
        <dbReference type="ARBA" id="ARBA00022692"/>
    </source>
</evidence>
<feature type="domain" description="Phosphatidic acid phosphatase type 2/haloperoxidase" evidence="7">
    <location>
        <begin position="111"/>
        <end position="254"/>
    </location>
</feature>
<feature type="transmembrane region" description="Helical" evidence="6">
    <location>
        <begin position="110"/>
        <end position="129"/>
    </location>
</feature>
<dbReference type="GeneID" id="28843884"/>
<feature type="transmembrane region" description="Helical" evidence="6">
    <location>
        <begin position="77"/>
        <end position="98"/>
    </location>
</feature>
<evidence type="ECO:0000256" key="1">
    <source>
        <dbReference type="ARBA" id="ARBA00004141"/>
    </source>
</evidence>
<keyword evidence="3 6" id="KW-0812">Transmembrane</keyword>
<dbReference type="GO" id="GO:0046839">
    <property type="term" value="P:phospholipid dephosphorylation"/>
    <property type="evidence" value="ECO:0007669"/>
    <property type="project" value="TreeGrafter"/>
</dbReference>
<dbReference type="InterPro" id="IPR043216">
    <property type="entry name" value="PAP-like"/>
</dbReference>
<dbReference type="PANTHER" id="PTHR10165">
    <property type="entry name" value="LIPID PHOSPHATE PHOSPHATASE"/>
    <property type="match status" value="1"/>
</dbReference>
<keyword evidence="5 6" id="KW-0472">Membrane</keyword>
<feature type="transmembrane region" description="Helical" evidence="6">
    <location>
        <begin position="36"/>
        <end position="57"/>
    </location>
</feature>
<feature type="transmembrane region" description="Helical" evidence="6">
    <location>
        <begin position="178"/>
        <end position="196"/>
    </location>
</feature>
<evidence type="ECO:0000259" key="7">
    <source>
        <dbReference type="SMART" id="SM00014"/>
    </source>
</evidence>
<keyword evidence="9" id="KW-1185">Reference proteome</keyword>
<dbReference type="InterPro" id="IPR036938">
    <property type="entry name" value="PAP2/HPO_sf"/>
</dbReference>
<gene>
    <name evidence="8" type="ORF">VE01_10498</name>
</gene>
<reference evidence="9" key="2">
    <citation type="journal article" date="2018" name="Nat. Commun.">
        <title>Extreme sensitivity to ultraviolet light in the fungal pathogen causing white-nose syndrome of bats.</title>
        <authorList>
            <person name="Palmer J.M."/>
            <person name="Drees K.P."/>
            <person name="Foster J.T."/>
            <person name="Lindner D.L."/>
        </authorList>
    </citation>
    <scope>NUCLEOTIDE SEQUENCE [LARGE SCALE GENOMIC DNA]</scope>
    <source>
        <strain evidence="9">UAMH 10579</strain>
    </source>
</reference>
<feature type="transmembrane region" description="Helical" evidence="6">
    <location>
        <begin position="208"/>
        <end position="225"/>
    </location>
</feature>
<proteinExistence type="inferred from homology"/>
<dbReference type="SMART" id="SM00014">
    <property type="entry name" value="acidPPc"/>
    <property type="match status" value="1"/>
</dbReference>
<organism evidence="8 9">
    <name type="scientific">Pseudogymnoascus verrucosus</name>
    <dbReference type="NCBI Taxonomy" id="342668"/>
    <lineage>
        <taxon>Eukaryota</taxon>
        <taxon>Fungi</taxon>
        <taxon>Dikarya</taxon>
        <taxon>Ascomycota</taxon>
        <taxon>Pezizomycotina</taxon>
        <taxon>Leotiomycetes</taxon>
        <taxon>Thelebolales</taxon>
        <taxon>Thelebolaceae</taxon>
        <taxon>Pseudogymnoascus</taxon>
    </lineage>
</organism>
<sequence length="314" mass="34224">MAQSKGKGRATNGLTSKPGVIGAVARFWQKTYAPDYVGLAVLIAAYIVLEFNTTPFHRLFELGNIDLAYPHAEHERVPVSMMFLYGGGVPLIVMALWLAISRAGFHKSHVTILSFFIGMLLTAVITDLIKNAVGRPRPDLISRCKAKAGTPLHTLVSWEVCTETDHHRLHDGWRSFPSGHSSFSFSGLGFLALFLSGQMHVFRREGDLARGLLALAPLVLAGWVAISRCEDYRHDVYDVTIGSALGMIVAHWSYRRFYPRLRNVNCDAPYASRTSAASGGGFAKVGTDEEAAVMHEGTGPSAFNLGEIDSGDSD</sequence>
<dbReference type="InterPro" id="IPR000326">
    <property type="entry name" value="PAP2/HPO"/>
</dbReference>
<dbReference type="Pfam" id="PF01569">
    <property type="entry name" value="PAP2"/>
    <property type="match status" value="1"/>
</dbReference>
<protein>
    <recommendedName>
        <fullName evidence="7">Phosphatidic acid phosphatase type 2/haloperoxidase domain-containing protein</fullName>
    </recommendedName>
</protein>
<dbReference type="CDD" id="cd03390">
    <property type="entry name" value="PAP2_containing_1_like"/>
    <property type="match status" value="1"/>
</dbReference>
<dbReference type="FunFam" id="1.20.144.10:FF:000017">
    <property type="entry name" value="Diacylglycerol pyrophosphate phosphatase 1"/>
    <property type="match status" value="1"/>
</dbReference>
<accession>A0A1B8G6K5</accession>
<dbReference type="SUPFAM" id="SSF48317">
    <property type="entry name" value="Acid phosphatase/Vanadium-dependent haloperoxidase"/>
    <property type="match status" value="1"/>
</dbReference>
<evidence type="ECO:0000256" key="4">
    <source>
        <dbReference type="ARBA" id="ARBA00022989"/>
    </source>
</evidence>
<comment type="subcellular location">
    <subcellularLocation>
        <location evidence="1">Membrane</location>
        <topology evidence="1">Multi-pass membrane protein</topology>
    </subcellularLocation>
</comment>
<dbReference type="PANTHER" id="PTHR10165:SF35">
    <property type="entry name" value="RE23632P"/>
    <property type="match status" value="1"/>
</dbReference>
<reference evidence="8 9" key="1">
    <citation type="submission" date="2016-03" db="EMBL/GenBank/DDBJ databases">
        <title>Comparative genomics of Pseudogymnoascus destructans, the fungus causing white-nose syndrome of bats.</title>
        <authorList>
            <person name="Palmer J.M."/>
            <person name="Drees K.P."/>
            <person name="Foster J.T."/>
            <person name="Lindner D.L."/>
        </authorList>
    </citation>
    <scope>NUCLEOTIDE SEQUENCE [LARGE SCALE GENOMIC DNA]</scope>
    <source>
        <strain evidence="8 9">UAMH 10579</strain>
    </source>
</reference>
<dbReference type="Gene3D" id="1.20.144.10">
    <property type="entry name" value="Phosphatidic acid phosphatase type 2/haloperoxidase"/>
    <property type="match status" value="1"/>
</dbReference>
<comment type="similarity">
    <text evidence="2">Belongs to the PA-phosphatase related phosphoesterase family.</text>
</comment>
<name>A0A1B8G6K5_9PEZI</name>
<dbReference type="EMBL" id="KV460291">
    <property type="protein sequence ID" value="OBT91450.1"/>
    <property type="molecule type" value="Genomic_DNA"/>
</dbReference>
<dbReference type="GO" id="GO:0006644">
    <property type="term" value="P:phospholipid metabolic process"/>
    <property type="evidence" value="ECO:0007669"/>
    <property type="project" value="InterPro"/>
</dbReference>
<dbReference type="GO" id="GO:0008195">
    <property type="term" value="F:phosphatidate phosphatase activity"/>
    <property type="evidence" value="ECO:0007669"/>
    <property type="project" value="TreeGrafter"/>
</dbReference>
<evidence type="ECO:0000313" key="8">
    <source>
        <dbReference type="EMBL" id="OBT91450.1"/>
    </source>
</evidence>
<dbReference type="Proteomes" id="UP000091956">
    <property type="component" value="Unassembled WGS sequence"/>
</dbReference>
<dbReference type="AlphaFoldDB" id="A0A1B8G6K5"/>
<dbReference type="OrthoDB" id="10030083at2759"/>
<keyword evidence="4 6" id="KW-1133">Transmembrane helix</keyword>
<feature type="transmembrane region" description="Helical" evidence="6">
    <location>
        <begin position="237"/>
        <end position="254"/>
    </location>
</feature>
<dbReference type="RefSeq" id="XP_018125183.1">
    <property type="nucleotide sequence ID" value="XM_018279896.2"/>
</dbReference>
<evidence type="ECO:0000256" key="6">
    <source>
        <dbReference type="SAM" id="Phobius"/>
    </source>
</evidence>
<dbReference type="GO" id="GO:0016020">
    <property type="term" value="C:membrane"/>
    <property type="evidence" value="ECO:0007669"/>
    <property type="project" value="UniProtKB-SubCell"/>
</dbReference>
<evidence type="ECO:0000313" key="9">
    <source>
        <dbReference type="Proteomes" id="UP000091956"/>
    </source>
</evidence>
<evidence type="ECO:0000256" key="5">
    <source>
        <dbReference type="ARBA" id="ARBA00023136"/>
    </source>
</evidence>